<dbReference type="InterPro" id="IPR050639">
    <property type="entry name" value="SSR_resolvase"/>
</dbReference>
<dbReference type="Pfam" id="PF00239">
    <property type="entry name" value="Resolvase"/>
    <property type="match status" value="1"/>
</dbReference>
<keyword evidence="1" id="KW-0229">DNA integration</keyword>
<dbReference type="InterPro" id="IPR036162">
    <property type="entry name" value="Resolvase-like_N_sf"/>
</dbReference>
<accession>A0ABS7U416</accession>
<reference evidence="7" key="1">
    <citation type="submission" date="2021-08" db="EMBL/GenBank/DDBJ databases">
        <authorList>
            <person name="Stevens D.C."/>
        </authorList>
    </citation>
    <scope>NUCLEOTIDE SEQUENCE</scope>
    <source>
        <strain evidence="7">DSM 53165</strain>
    </source>
</reference>
<dbReference type="PANTHER" id="PTHR30461">
    <property type="entry name" value="DNA-INVERTASE FROM LAMBDOID PROPHAGE"/>
    <property type="match status" value="1"/>
</dbReference>
<name>A0ABS7U416_9BACT</name>
<dbReference type="RefSeq" id="WP_224197023.1">
    <property type="nucleotide sequence ID" value="NZ_JAIRAU010000056.1"/>
</dbReference>
<evidence type="ECO:0000256" key="2">
    <source>
        <dbReference type="ARBA" id="ARBA00023125"/>
    </source>
</evidence>
<evidence type="ECO:0000256" key="4">
    <source>
        <dbReference type="PROSITE-ProRule" id="PRU10137"/>
    </source>
</evidence>
<dbReference type="PROSITE" id="PS00397">
    <property type="entry name" value="RECOMBINASES_1"/>
    <property type="match status" value="1"/>
</dbReference>
<organism evidence="7 8">
    <name type="scientific">Nannocystis pusilla</name>
    <dbReference type="NCBI Taxonomy" id="889268"/>
    <lineage>
        <taxon>Bacteria</taxon>
        <taxon>Pseudomonadati</taxon>
        <taxon>Myxococcota</taxon>
        <taxon>Polyangia</taxon>
        <taxon>Nannocystales</taxon>
        <taxon>Nannocystaceae</taxon>
        <taxon>Nannocystis</taxon>
    </lineage>
</organism>
<dbReference type="Gene3D" id="3.90.1750.20">
    <property type="entry name" value="Putative Large Serine Recombinase, Chain B, Domain 2"/>
    <property type="match status" value="1"/>
</dbReference>
<evidence type="ECO:0000313" key="7">
    <source>
        <dbReference type="EMBL" id="MBZ5715282.1"/>
    </source>
</evidence>
<dbReference type="Proteomes" id="UP001139031">
    <property type="component" value="Unassembled WGS sequence"/>
</dbReference>
<dbReference type="SMART" id="SM00857">
    <property type="entry name" value="Resolvase"/>
    <property type="match status" value="1"/>
</dbReference>
<keyword evidence="2" id="KW-0238">DNA-binding</keyword>
<dbReference type="PROSITE" id="PS51736">
    <property type="entry name" value="RECOMBINASES_3"/>
    <property type="match status" value="1"/>
</dbReference>
<dbReference type="CDD" id="cd00338">
    <property type="entry name" value="Ser_Recombinase"/>
    <property type="match status" value="1"/>
</dbReference>
<keyword evidence="3" id="KW-0233">DNA recombination</keyword>
<dbReference type="EMBL" id="JAIRAU010000056">
    <property type="protein sequence ID" value="MBZ5715282.1"/>
    <property type="molecule type" value="Genomic_DNA"/>
</dbReference>
<feature type="domain" description="Resolvase/invertase-type recombinase catalytic" evidence="6">
    <location>
        <begin position="13"/>
        <end position="159"/>
    </location>
</feature>
<evidence type="ECO:0000256" key="3">
    <source>
        <dbReference type="ARBA" id="ARBA00023172"/>
    </source>
</evidence>
<feature type="region of interest" description="Disordered" evidence="5">
    <location>
        <begin position="241"/>
        <end position="263"/>
    </location>
</feature>
<keyword evidence="8" id="KW-1185">Reference proteome</keyword>
<sequence>MTQRRSNKGDPTRAVAYLRVSTDKQEASPDVQAAAIARWAASQGVTIVASFLDEGVGGATPLVDRPGLQAALAALREHKAGVLVASKRDRFGREPALMLELERMTARRGSIMRTSDGASDAAGFAGEVQREGMDFAAKIERLAIKDRTSAALRRLQERGRAAGGRPPYGWKIVLTPDPTDERGFYRSIEIDPNEQAGLVLLLELDILRLSWAEMARRMTAAGHRPRGYRWHPRSIETILRRYRSSDRPGGRPEDAPGGVFPRA</sequence>
<evidence type="ECO:0000256" key="1">
    <source>
        <dbReference type="ARBA" id="ARBA00022908"/>
    </source>
</evidence>
<dbReference type="SUPFAM" id="SSF53041">
    <property type="entry name" value="Resolvase-like"/>
    <property type="match status" value="1"/>
</dbReference>
<protein>
    <submittedName>
        <fullName evidence="7">Recombinase family protein</fullName>
    </submittedName>
</protein>
<dbReference type="InterPro" id="IPR038109">
    <property type="entry name" value="DNA_bind_recomb_sf"/>
</dbReference>
<dbReference type="PANTHER" id="PTHR30461:SF2">
    <property type="entry name" value="SERINE RECOMBINASE PINE-RELATED"/>
    <property type="match status" value="1"/>
</dbReference>
<evidence type="ECO:0000313" key="8">
    <source>
        <dbReference type="Proteomes" id="UP001139031"/>
    </source>
</evidence>
<dbReference type="Gene3D" id="3.40.50.1390">
    <property type="entry name" value="Resolvase, N-terminal catalytic domain"/>
    <property type="match status" value="1"/>
</dbReference>
<feature type="active site" description="O-(5'-phospho-DNA)-serine intermediate" evidence="4">
    <location>
        <position position="21"/>
    </location>
</feature>
<gene>
    <name evidence="7" type="ORF">K7C98_39115</name>
</gene>
<comment type="caution">
    <text evidence="7">The sequence shown here is derived from an EMBL/GenBank/DDBJ whole genome shotgun (WGS) entry which is preliminary data.</text>
</comment>
<feature type="compositionally biased region" description="Basic and acidic residues" evidence="5">
    <location>
        <begin position="243"/>
        <end position="254"/>
    </location>
</feature>
<proteinExistence type="predicted"/>
<evidence type="ECO:0000259" key="6">
    <source>
        <dbReference type="PROSITE" id="PS51736"/>
    </source>
</evidence>
<dbReference type="InterPro" id="IPR006119">
    <property type="entry name" value="Resolv_N"/>
</dbReference>
<evidence type="ECO:0000256" key="5">
    <source>
        <dbReference type="SAM" id="MobiDB-lite"/>
    </source>
</evidence>
<dbReference type="InterPro" id="IPR006118">
    <property type="entry name" value="Recombinase_CS"/>
</dbReference>